<dbReference type="EMBL" id="KQ971379">
    <property type="protein sequence ID" value="EFA13267.1"/>
    <property type="molecule type" value="Genomic_DNA"/>
</dbReference>
<reference evidence="1 2" key="1">
    <citation type="journal article" date="2008" name="Nature">
        <title>The genome of the model beetle and pest Tribolium castaneum.</title>
        <authorList>
            <consortium name="Tribolium Genome Sequencing Consortium"/>
            <person name="Richards S."/>
            <person name="Gibbs R.A."/>
            <person name="Weinstock G.M."/>
            <person name="Brown S.J."/>
            <person name="Denell R."/>
            <person name="Beeman R.W."/>
            <person name="Gibbs R."/>
            <person name="Beeman R.W."/>
            <person name="Brown S.J."/>
            <person name="Bucher G."/>
            <person name="Friedrich M."/>
            <person name="Grimmelikhuijzen C.J."/>
            <person name="Klingler M."/>
            <person name="Lorenzen M."/>
            <person name="Richards S."/>
            <person name="Roth S."/>
            <person name="Schroder R."/>
            <person name="Tautz D."/>
            <person name="Zdobnov E.M."/>
            <person name="Muzny D."/>
            <person name="Gibbs R.A."/>
            <person name="Weinstock G.M."/>
            <person name="Attaway T."/>
            <person name="Bell S."/>
            <person name="Buhay C.J."/>
            <person name="Chandrabose M.N."/>
            <person name="Chavez D."/>
            <person name="Clerk-Blankenburg K.P."/>
            <person name="Cree A."/>
            <person name="Dao M."/>
            <person name="Davis C."/>
            <person name="Chacko J."/>
            <person name="Dinh H."/>
            <person name="Dugan-Rocha S."/>
            <person name="Fowler G."/>
            <person name="Garner T.T."/>
            <person name="Garnes J."/>
            <person name="Gnirke A."/>
            <person name="Hawes A."/>
            <person name="Hernandez J."/>
            <person name="Hines S."/>
            <person name="Holder M."/>
            <person name="Hume J."/>
            <person name="Jhangiani S.N."/>
            <person name="Joshi V."/>
            <person name="Khan Z.M."/>
            <person name="Jackson L."/>
            <person name="Kovar C."/>
            <person name="Kowis A."/>
            <person name="Lee S."/>
            <person name="Lewis L.R."/>
            <person name="Margolis J."/>
            <person name="Morgan M."/>
            <person name="Nazareth L.V."/>
            <person name="Nguyen N."/>
            <person name="Okwuonu G."/>
            <person name="Parker D."/>
            <person name="Richards S."/>
            <person name="Ruiz S.J."/>
            <person name="Santibanez J."/>
            <person name="Savard J."/>
            <person name="Scherer S.E."/>
            <person name="Schneider B."/>
            <person name="Sodergren E."/>
            <person name="Tautz D."/>
            <person name="Vattahil S."/>
            <person name="Villasana D."/>
            <person name="White C.S."/>
            <person name="Wright R."/>
            <person name="Park Y."/>
            <person name="Beeman R.W."/>
            <person name="Lord J."/>
            <person name="Oppert B."/>
            <person name="Lorenzen M."/>
            <person name="Brown S."/>
            <person name="Wang L."/>
            <person name="Savard J."/>
            <person name="Tautz D."/>
            <person name="Richards S."/>
            <person name="Weinstock G."/>
            <person name="Gibbs R.A."/>
            <person name="Liu Y."/>
            <person name="Worley K."/>
            <person name="Weinstock G."/>
            <person name="Elsik C.G."/>
            <person name="Reese J.T."/>
            <person name="Elhaik E."/>
            <person name="Landan G."/>
            <person name="Graur D."/>
            <person name="Arensburger P."/>
            <person name="Atkinson P."/>
            <person name="Beeman R.W."/>
            <person name="Beidler J."/>
            <person name="Brown S.J."/>
            <person name="Demuth J.P."/>
            <person name="Drury D.W."/>
            <person name="Du Y.Z."/>
            <person name="Fujiwara H."/>
            <person name="Lorenzen M."/>
            <person name="Maselli V."/>
            <person name="Osanai M."/>
            <person name="Park Y."/>
            <person name="Robertson H.M."/>
            <person name="Tu Z."/>
            <person name="Wang J.J."/>
            <person name="Wang S."/>
            <person name="Richards S."/>
            <person name="Song H."/>
            <person name="Zhang L."/>
            <person name="Sodergren E."/>
            <person name="Werner D."/>
            <person name="Stanke M."/>
            <person name="Morgenstern B."/>
            <person name="Solovyev V."/>
            <person name="Kosarev P."/>
            <person name="Brown G."/>
            <person name="Chen H.C."/>
            <person name="Ermolaeva O."/>
            <person name="Hlavina W."/>
            <person name="Kapustin Y."/>
            <person name="Kiryutin B."/>
            <person name="Kitts P."/>
            <person name="Maglott D."/>
            <person name="Pruitt K."/>
            <person name="Sapojnikov V."/>
            <person name="Souvorov A."/>
            <person name="Mackey A.J."/>
            <person name="Waterhouse R.M."/>
            <person name="Wyder S."/>
            <person name="Zdobnov E.M."/>
            <person name="Zdobnov E.M."/>
            <person name="Wyder S."/>
            <person name="Kriventseva E.V."/>
            <person name="Kadowaki T."/>
            <person name="Bork P."/>
            <person name="Aranda M."/>
            <person name="Bao R."/>
            <person name="Beermann A."/>
            <person name="Berns N."/>
            <person name="Bolognesi R."/>
            <person name="Bonneton F."/>
            <person name="Bopp D."/>
            <person name="Brown S.J."/>
            <person name="Bucher G."/>
            <person name="Butts T."/>
            <person name="Chaumot A."/>
            <person name="Denell R.E."/>
            <person name="Ferrier D.E."/>
            <person name="Friedrich M."/>
            <person name="Gordon C.M."/>
            <person name="Jindra M."/>
            <person name="Klingler M."/>
            <person name="Lan Q."/>
            <person name="Lattorff H.M."/>
            <person name="Laudet V."/>
            <person name="von Levetsow C."/>
            <person name="Liu Z."/>
            <person name="Lutz R."/>
            <person name="Lynch J.A."/>
            <person name="da Fonseca R.N."/>
            <person name="Posnien N."/>
            <person name="Reuter R."/>
            <person name="Roth S."/>
            <person name="Savard J."/>
            <person name="Schinko J.B."/>
            <person name="Schmitt C."/>
            <person name="Schoppmeier M."/>
            <person name="Schroder R."/>
            <person name="Shippy T.D."/>
            <person name="Simonnet F."/>
            <person name="Marques-Souza H."/>
            <person name="Tautz D."/>
            <person name="Tomoyasu Y."/>
            <person name="Trauner J."/>
            <person name="Van der Zee M."/>
            <person name="Vervoort M."/>
            <person name="Wittkopp N."/>
            <person name="Wimmer E.A."/>
            <person name="Yang X."/>
            <person name="Jones A.K."/>
            <person name="Sattelle D.B."/>
            <person name="Ebert P.R."/>
            <person name="Nelson D."/>
            <person name="Scott J.G."/>
            <person name="Beeman R.W."/>
            <person name="Muthukrishnan S."/>
            <person name="Kramer K.J."/>
            <person name="Arakane Y."/>
            <person name="Beeman R.W."/>
            <person name="Zhu Q."/>
            <person name="Hogenkamp D."/>
            <person name="Dixit R."/>
            <person name="Oppert B."/>
            <person name="Jiang H."/>
            <person name="Zou Z."/>
            <person name="Marshall J."/>
            <person name="Elpidina E."/>
            <person name="Vinokurov K."/>
            <person name="Oppert C."/>
            <person name="Zou Z."/>
            <person name="Evans J."/>
            <person name="Lu Z."/>
            <person name="Zhao P."/>
            <person name="Sumathipala N."/>
            <person name="Altincicek B."/>
            <person name="Vilcinskas A."/>
            <person name="Williams M."/>
            <person name="Hultmark D."/>
            <person name="Hetru C."/>
            <person name="Jiang H."/>
            <person name="Grimmelikhuijzen C.J."/>
            <person name="Hauser F."/>
            <person name="Cazzamali G."/>
            <person name="Williamson M."/>
            <person name="Park Y."/>
            <person name="Li B."/>
            <person name="Tanaka Y."/>
            <person name="Predel R."/>
            <person name="Neupert S."/>
            <person name="Schachtner J."/>
            <person name="Verleyen P."/>
            <person name="Raible F."/>
            <person name="Bork P."/>
            <person name="Friedrich M."/>
            <person name="Walden K.K."/>
            <person name="Robertson H.M."/>
            <person name="Angeli S."/>
            <person name="Foret S."/>
            <person name="Bucher G."/>
            <person name="Schuetz S."/>
            <person name="Maleszka R."/>
            <person name="Wimmer E.A."/>
            <person name="Beeman R.W."/>
            <person name="Lorenzen M."/>
            <person name="Tomoyasu Y."/>
            <person name="Miller S.C."/>
            <person name="Grossmann D."/>
            <person name="Bucher G."/>
        </authorList>
    </citation>
    <scope>NUCLEOTIDE SEQUENCE [LARGE SCALE GENOMIC DNA]</scope>
    <source>
        <strain evidence="1 2">Georgia GA2</strain>
    </source>
</reference>
<dbReference type="InParanoid" id="D7EI55"/>
<reference evidence="1 2" key="2">
    <citation type="journal article" date="2010" name="Nucleic Acids Res.">
        <title>BeetleBase in 2010: revisions to provide comprehensive genomic information for Tribolium castaneum.</title>
        <authorList>
            <person name="Kim H.S."/>
            <person name="Murphy T."/>
            <person name="Xia J."/>
            <person name="Caragea D."/>
            <person name="Park Y."/>
            <person name="Beeman R.W."/>
            <person name="Lorenzen M.D."/>
            <person name="Butcher S."/>
            <person name="Manak J.R."/>
            <person name="Brown S.J."/>
        </authorList>
    </citation>
    <scope>GENOME REANNOTATION</scope>
    <source>
        <strain evidence="1 2">Georgia GA2</strain>
    </source>
</reference>
<dbReference type="HOGENOM" id="CLU_1689001_0_0_1"/>
<proteinExistence type="predicted"/>
<evidence type="ECO:0000313" key="1">
    <source>
        <dbReference type="EMBL" id="EFA13267.1"/>
    </source>
</evidence>
<gene>
    <name evidence="1" type="primary">GLEAN_01537</name>
    <name evidence="1" type="ORF">TcasGA2_TC001537</name>
</gene>
<name>D7EI55_TRICA</name>
<keyword evidence="2" id="KW-1185">Reference proteome</keyword>
<evidence type="ECO:0000313" key="2">
    <source>
        <dbReference type="Proteomes" id="UP000007266"/>
    </source>
</evidence>
<dbReference type="AlphaFoldDB" id="D7EI55"/>
<accession>D7EI55</accession>
<dbReference type="Proteomes" id="UP000007266">
    <property type="component" value="Linkage group 10"/>
</dbReference>
<sequence>MRVLATPCMFNNFHHTLNLAVSTDIAEDDSISREDALSTMPFLRRNVSQKRHTVFGDPLRRSKAAPDVGVGVTSGCDCGHGVCWRHECGGPGEIAPIASQKLCGDRVHGNSHTKREQAIRTAFATVLPTASFTRTPFYYRMSFGSLQIIKKVGRSK</sequence>
<protein>
    <submittedName>
        <fullName evidence="1">Uncharacterized protein</fullName>
    </submittedName>
</protein>
<organism evidence="1 2">
    <name type="scientific">Tribolium castaneum</name>
    <name type="common">Red flour beetle</name>
    <dbReference type="NCBI Taxonomy" id="7070"/>
    <lineage>
        <taxon>Eukaryota</taxon>
        <taxon>Metazoa</taxon>
        <taxon>Ecdysozoa</taxon>
        <taxon>Arthropoda</taxon>
        <taxon>Hexapoda</taxon>
        <taxon>Insecta</taxon>
        <taxon>Pterygota</taxon>
        <taxon>Neoptera</taxon>
        <taxon>Endopterygota</taxon>
        <taxon>Coleoptera</taxon>
        <taxon>Polyphaga</taxon>
        <taxon>Cucujiformia</taxon>
        <taxon>Tenebrionidae</taxon>
        <taxon>Tenebrionidae incertae sedis</taxon>
        <taxon>Tribolium</taxon>
    </lineage>
</organism>